<comment type="caution">
    <text evidence="5">The sequence shown here is derived from an EMBL/GenBank/DDBJ whole genome shotgun (WGS) entry which is preliminary data.</text>
</comment>
<feature type="compositionally biased region" description="Low complexity" evidence="3">
    <location>
        <begin position="150"/>
        <end position="160"/>
    </location>
</feature>
<dbReference type="Gene3D" id="1.10.840.10">
    <property type="entry name" value="Ras guanine-nucleotide exchange factors catalytic domain"/>
    <property type="match status" value="1"/>
</dbReference>
<dbReference type="InterPro" id="IPR036964">
    <property type="entry name" value="RASGEF_cat_dom_sf"/>
</dbReference>
<dbReference type="OrthoDB" id="546434at2759"/>
<dbReference type="InterPro" id="IPR008937">
    <property type="entry name" value="Ras-like_GEF"/>
</dbReference>
<evidence type="ECO:0000313" key="6">
    <source>
        <dbReference type="Proteomes" id="UP000023152"/>
    </source>
</evidence>
<accession>X6NAF4</accession>
<proteinExistence type="predicted"/>
<dbReference type="PROSITE" id="PS50009">
    <property type="entry name" value="RASGEF_CAT"/>
    <property type="match status" value="1"/>
</dbReference>
<keyword evidence="6" id="KW-1185">Reference proteome</keyword>
<dbReference type="AlphaFoldDB" id="X6NAF4"/>
<dbReference type="GO" id="GO:0007264">
    <property type="term" value="P:small GTPase-mediated signal transduction"/>
    <property type="evidence" value="ECO:0007669"/>
    <property type="project" value="InterPro"/>
</dbReference>
<dbReference type="Proteomes" id="UP000023152">
    <property type="component" value="Unassembled WGS sequence"/>
</dbReference>
<sequence length="421" mass="48272">MKDNNVKNSSISNLRINPKVNSNKHVTQFLFFDSFFPPKEMVARLGGNADLLRIPPQTLAEQLTLIDTEIYLQIEIRGIIIQLNKKISVTKLTNCAWRNNEHLHDKLLPDGVDNEGEEGNETSKGSSPTEGSSYTSTDSGLLTGRRDRSNSSSNELSSSSTVENGTIDNQLHESPLHQLEKATIDAPNLLYMIDHINRLSLWVATIILQQKTTTKQVEALKYFYLVAHRCLELNNFHGCAAIFGGTCLEPVQRLKPVQKIVATDQLLKRYSQKCMSIVNTEKNYQSYRTVLEQWFESDQISPCLPFVPVLVKDLFVIQTNLTVKNWETNEQEVDLKMLEKNCRLIRRFYETQQRSRLYGNSIVSDVNTQSTIRMSVANYESLDTLKQWSLQLFLNNNCLFFKKKKKQKGLGFSFFNLFFFC</sequence>
<name>X6NAF4_RETFI</name>
<feature type="compositionally biased region" description="Polar residues" evidence="3">
    <location>
        <begin position="122"/>
        <end position="140"/>
    </location>
</feature>
<dbReference type="InterPro" id="IPR001895">
    <property type="entry name" value="RASGEF_cat_dom"/>
</dbReference>
<dbReference type="PANTHER" id="PTHR23113:SF99">
    <property type="entry name" value="RASGEF DOMAIN-CONTAINING PROTEIN"/>
    <property type="match status" value="1"/>
</dbReference>
<dbReference type="EMBL" id="ASPP01010305">
    <property type="protein sequence ID" value="ETO23001.1"/>
    <property type="molecule type" value="Genomic_DNA"/>
</dbReference>
<evidence type="ECO:0000313" key="5">
    <source>
        <dbReference type="EMBL" id="ETO23001.1"/>
    </source>
</evidence>
<feature type="domain" description="Ras-GEF" evidence="4">
    <location>
        <begin position="152"/>
        <end position="385"/>
    </location>
</feature>
<dbReference type="InterPro" id="IPR023578">
    <property type="entry name" value="Ras_GEF_dom_sf"/>
</dbReference>
<protein>
    <submittedName>
        <fullName evidence="5">Ras guanine nucleotide exchange factor Q</fullName>
    </submittedName>
</protein>
<feature type="region of interest" description="Disordered" evidence="3">
    <location>
        <begin position="106"/>
        <end position="166"/>
    </location>
</feature>
<evidence type="ECO:0000256" key="3">
    <source>
        <dbReference type="SAM" id="MobiDB-lite"/>
    </source>
</evidence>
<evidence type="ECO:0000256" key="2">
    <source>
        <dbReference type="PROSITE-ProRule" id="PRU00168"/>
    </source>
</evidence>
<dbReference type="GO" id="GO:0005085">
    <property type="term" value="F:guanyl-nucleotide exchange factor activity"/>
    <property type="evidence" value="ECO:0007669"/>
    <property type="project" value="UniProtKB-KW"/>
</dbReference>
<evidence type="ECO:0000259" key="4">
    <source>
        <dbReference type="PROSITE" id="PS50009"/>
    </source>
</evidence>
<keyword evidence="1 2" id="KW-0344">Guanine-nucleotide releasing factor</keyword>
<gene>
    <name evidence="5" type="ORF">RFI_14183</name>
</gene>
<dbReference type="PANTHER" id="PTHR23113">
    <property type="entry name" value="GUANINE NUCLEOTIDE EXCHANGE FACTOR"/>
    <property type="match status" value="1"/>
</dbReference>
<dbReference type="SUPFAM" id="SSF48366">
    <property type="entry name" value="Ras GEF"/>
    <property type="match status" value="1"/>
</dbReference>
<evidence type="ECO:0000256" key="1">
    <source>
        <dbReference type="ARBA" id="ARBA00022658"/>
    </source>
</evidence>
<dbReference type="Pfam" id="PF00617">
    <property type="entry name" value="RasGEF"/>
    <property type="match status" value="1"/>
</dbReference>
<dbReference type="SMART" id="SM00147">
    <property type="entry name" value="RasGEF"/>
    <property type="match status" value="1"/>
</dbReference>
<reference evidence="5 6" key="1">
    <citation type="journal article" date="2013" name="Curr. Biol.">
        <title>The Genome of the Foraminiferan Reticulomyxa filosa.</title>
        <authorList>
            <person name="Glockner G."/>
            <person name="Hulsmann N."/>
            <person name="Schleicher M."/>
            <person name="Noegel A.A."/>
            <person name="Eichinger L."/>
            <person name="Gallinger C."/>
            <person name="Pawlowski J."/>
            <person name="Sierra R."/>
            <person name="Euteneuer U."/>
            <person name="Pillet L."/>
            <person name="Moustafa A."/>
            <person name="Platzer M."/>
            <person name="Groth M."/>
            <person name="Szafranski K."/>
            <person name="Schliwa M."/>
        </authorList>
    </citation>
    <scope>NUCLEOTIDE SEQUENCE [LARGE SCALE GENOMIC DNA]</scope>
</reference>
<organism evidence="5 6">
    <name type="scientific">Reticulomyxa filosa</name>
    <dbReference type="NCBI Taxonomy" id="46433"/>
    <lineage>
        <taxon>Eukaryota</taxon>
        <taxon>Sar</taxon>
        <taxon>Rhizaria</taxon>
        <taxon>Retaria</taxon>
        <taxon>Foraminifera</taxon>
        <taxon>Monothalamids</taxon>
        <taxon>Reticulomyxidae</taxon>
        <taxon>Reticulomyxa</taxon>
    </lineage>
</organism>